<dbReference type="SUPFAM" id="SSF46565">
    <property type="entry name" value="Chaperone J-domain"/>
    <property type="match status" value="1"/>
</dbReference>
<evidence type="ECO:0000313" key="13">
    <source>
        <dbReference type="Proteomes" id="UP000492821"/>
    </source>
</evidence>
<keyword evidence="6" id="KW-0143">Chaperone</keyword>
<dbReference type="GO" id="GO:0008270">
    <property type="term" value="F:zinc ion binding"/>
    <property type="evidence" value="ECO:0007669"/>
    <property type="project" value="UniProtKB-KW"/>
</dbReference>
<feature type="domain" description="J" evidence="11">
    <location>
        <begin position="21"/>
        <end position="83"/>
    </location>
</feature>
<dbReference type="PROSITE" id="PS50076">
    <property type="entry name" value="DNAJ_2"/>
    <property type="match status" value="1"/>
</dbReference>
<evidence type="ECO:0000313" key="14">
    <source>
        <dbReference type="WBParaSite" id="Pan_g20149.t1"/>
    </source>
</evidence>
<dbReference type="InterPro" id="IPR036869">
    <property type="entry name" value="J_dom_sf"/>
</dbReference>
<keyword evidence="7" id="KW-0449">Lipoprotein</keyword>
<dbReference type="WBParaSite" id="Pan_g20149.t1">
    <property type="protein sequence ID" value="Pan_g20149.t1"/>
    <property type="gene ID" value="Pan_g20149"/>
</dbReference>
<reference evidence="14" key="2">
    <citation type="submission" date="2020-10" db="UniProtKB">
        <authorList>
            <consortium name="WormBaseParasite"/>
        </authorList>
    </citation>
    <scope>IDENTIFICATION</scope>
</reference>
<dbReference type="FunFam" id="2.60.260.20:FF:000003">
    <property type="entry name" value="DnaJ subfamily A member 2"/>
    <property type="match status" value="1"/>
</dbReference>
<dbReference type="Proteomes" id="UP000492821">
    <property type="component" value="Unassembled WGS sequence"/>
</dbReference>
<evidence type="ECO:0000256" key="5">
    <source>
        <dbReference type="ARBA" id="ARBA00022833"/>
    </source>
</evidence>
<dbReference type="CDD" id="cd10747">
    <property type="entry name" value="DnaJ_C"/>
    <property type="match status" value="1"/>
</dbReference>
<evidence type="ECO:0000256" key="6">
    <source>
        <dbReference type="ARBA" id="ARBA00023186"/>
    </source>
</evidence>
<organism evidence="13 14">
    <name type="scientific">Panagrellus redivivus</name>
    <name type="common">Microworm</name>
    <dbReference type="NCBI Taxonomy" id="6233"/>
    <lineage>
        <taxon>Eukaryota</taxon>
        <taxon>Metazoa</taxon>
        <taxon>Ecdysozoa</taxon>
        <taxon>Nematoda</taxon>
        <taxon>Chromadorea</taxon>
        <taxon>Rhabditida</taxon>
        <taxon>Tylenchina</taxon>
        <taxon>Panagrolaimomorpha</taxon>
        <taxon>Panagrolaimoidea</taxon>
        <taxon>Panagrolaimidae</taxon>
        <taxon>Panagrellus</taxon>
    </lineage>
</organism>
<keyword evidence="1" id="KW-0488">Methylation</keyword>
<evidence type="ECO:0000256" key="10">
    <source>
        <dbReference type="SAM" id="MobiDB-lite"/>
    </source>
</evidence>
<evidence type="ECO:0000256" key="4">
    <source>
        <dbReference type="ARBA" id="ARBA00022771"/>
    </source>
</evidence>
<dbReference type="InterPro" id="IPR001623">
    <property type="entry name" value="DnaJ_domain"/>
</dbReference>
<dbReference type="PRINTS" id="PR00625">
    <property type="entry name" value="JDOMAIN"/>
</dbReference>
<feature type="compositionally biased region" description="Basic and acidic residues" evidence="10">
    <location>
        <begin position="393"/>
        <end position="411"/>
    </location>
</feature>
<sequence length="436" mass="47005">MNGGGFPGMNGGGRDGPVDTKLYDLLKVSPNATEDELKKSYRKLAKEYHPDKNPNHGDKFKEISAAYEILSDPHKRQVYDAQGLDGLEGGGGSGMGDDLFDMFHGGGGGGLFGNFFGGGGHGHGRGRRGPRKGQATAQPLNVTLEDLYKGKTSKMQLTKKVICKTCKGAGGKNGAEVTCQKCKGKGRIMMQRMMGPGMMQQSVHPCPQCKGAGSEIAEKDKCDTCKGNKTVTEKKVIEAVVTPGMREGHKMMYHGEGDAEPGVEPGDVILVVQCADHPVFERKGDDLFVKHEVTLAEALCGHNFVLDHLDGRKIAVEVPAGQVIAPGDIRAVIGEGMPIVNSMDHGNLYVVYDVKFPQAHFLDTDEQYKRLNKLLPSKPQAKPLGEEVSLSEFDPRRYGSSNGRREAYHGDDSDDEMNGHPHMGGMGGPQVQCAQQ</sequence>
<dbReference type="FunFam" id="1.10.287.110:FF:000016">
    <property type="entry name" value="DnaJ (Hsp40) homolog, subfamily A, member 2"/>
    <property type="match status" value="1"/>
</dbReference>
<evidence type="ECO:0000259" key="11">
    <source>
        <dbReference type="PROSITE" id="PS50076"/>
    </source>
</evidence>
<dbReference type="InterPro" id="IPR002939">
    <property type="entry name" value="DnaJ_C"/>
</dbReference>
<dbReference type="PROSITE" id="PS00636">
    <property type="entry name" value="DNAJ_1"/>
    <property type="match status" value="1"/>
</dbReference>
<dbReference type="Pfam" id="PF01556">
    <property type="entry name" value="DnaJ_C"/>
    <property type="match status" value="1"/>
</dbReference>
<keyword evidence="2 9" id="KW-0479">Metal-binding</keyword>
<dbReference type="SUPFAM" id="SSF57938">
    <property type="entry name" value="DnaJ/Hsp40 cysteine-rich domain"/>
    <property type="match status" value="1"/>
</dbReference>
<dbReference type="InterPro" id="IPR008971">
    <property type="entry name" value="HSP40/DnaJ_pept-bd"/>
</dbReference>
<evidence type="ECO:0000256" key="7">
    <source>
        <dbReference type="ARBA" id="ARBA00023288"/>
    </source>
</evidence>
<dbReference type="Gene3D" id="2.60.260.20">
    <property type="entry name" value="Urease metallochaperone UreE, N-terminal domain"/>
    <property type="match status" value="2"/>
</dbReference>
<evidence type="ECO:0000256" key="1">
    <source>
        <dbReference type="ARBA" id="ARBA00022481"/>
    </source>
</evidence>
<keyword evidence="3" id="KW-0677">Repeat</keyword>
<evidence type="ECO:0000259" key="12">
    <source>
        <dbReference type="PROSITE" id="PS51188"/>
    </source>
</evidence>
<dbReference type="GO" id="GO:0030544">
    <property type="term" value="F:Hsp70 protein binding"/>
    <property type="evidence" value="ECO:0007669"/>
    <property type="project" value="InterPro"/>
</dbReference>
<dbReference type="InterPro" id="IPR001305">
    <property type="entry name" value="HSP_DnaJ_Cys-rich_dom"/>
</dbReference>
<name>A0A7E4VEL5_PANRE</name>
<dbReference type="Gene3D" id="1.10.287.110">
    <property type="entry name" value="DnaJ domain"/>
    <property type="match status" value="1"/>
</dbReference>
<dbReference type="Pfam" id="PF00684">
    <property type="entry name" value="DnaJ_CXXCXGXG"/>
    <property type="match status" value="1"/>
</dbReference>
<dbReference type="InterPro" id="IPR018253">
    <property type="entry name" value="DnaJ_domain_CS"/>
</dbReference>
<dbReference type="GO" id="GO:0005524">
    <property type="term" value="F:ATP binding"/>
    <property type="evidence" value="ECO:0007669"/>
    <property type="project" value="InterPro"/>
</dbReference>
<accession>A0A7E4VEL5</accession>
<keyword evidence="8" id="KW-0636">Prenylation</keyword>
<evidence type="ECO:0000256" key="2">
    <source>
        <dbReference type="ARBA" id="ARBA00022723"/>
    </source>
</evidence>
<dbReference type="HAMAP" id="MF_01152">
    <property type="entry name" value="DnaJ"/>
    <property type="match status" value="1"/>
</dbReference>
<keyword evidence="4 9" id="KW-0863">Zinc-finger</keyword>
<feature type="region of interest" description="Disordered" evidence="10">
    <location>
        <begin position="1"/>
        <end position="20"/>
    </location>
</feature>
<dbReference type="Pfam" id="PF00226">
    <property type="entry name" value="DnaJ"/>
    <property type="match status" value="1"/>
</dbReference>
<evidence type="ECO:0000256" key="8">
    <source>
        <dbReference type="ARBA" id="ARBA00023289"/>
    </source>
</evidence>
<dbReference type="AlphaFoldDB" id="A0A7E4VEL5"/>
<keyword evidence="5 9" id="KW-0862">Zinc</keyword>
<dbReference type="CDD" id="cd10719">
    <property type="entry name" value="DnaJ_zf"/>
    <property type="match status" value="1"/>
</dbReference>
<dbReference type="InterPro" id="IPR036410">
    <property type="entry name" value="HSP_DnaJ_Cys-rich_dom_sf"/>
</dbReference>
<proteinExistence type="inferred from homology"/>
<dbReference type="SUPFAM" id="SSF49493">
    <property type="entry name" value="HSP40/DnaJ peptide-binding domain"/>
    <property type="match status" value="2"/>
</dbReference>
<keyword evidence="13" id="KW-1185">Reference proteome</keyword>
<feature type="region of interest" description="Disordered" evidence="10">
    <location>
        <begin position="377"/>
        <end position="436"/>
    </location>
</feature>
<dbReference type="GO" id="GO:0006457">
    <property type="term" value="P:protein folding"/>
    <property type="evidence" value="ECO:0007669"/>
    <property type="project" value="InterPro"/>
</dbReference>
<dbReference type="InterPro" id="IPR044713">
    <property type="entry name" value="DNJA1/2-like"/>
</dbReference>
<dbReference type="GO" id="GO:0009408">
    <property type="term" value="P:response to heat"/>
    <property type="evidence" value="ECO:0007669"/>
    <property type="project" value="InterPro"/>
</dbReference>
<dbReference type="PANTHER" id="PTHR43888">
    <property type="entry name" value="DNAJ-LIKE-2, ISOFORM A-RELATED"/>
    <property type="match status" value="1"/>
</dbReference>
<dbReference type="Gene3D" id="2.10.230.10">
    <property type="entry name" value="Heat shock protein DnaJ, cysteine-rich domain"/>
    <property type="match status" value="1"/>
</dbReference>
<feature type="domain" description="CR-type" evidence="12">
    <location>
        <begin position="150"/>
        <end position="234"/>
    </location>
</feature>
<evidence type="ECO:0000256" key="3">
    <source>
        <dbReference type="ARBA" id="ARBA00022737"/>
    </source>
</evidence>
<protein>
    <submittedName>
        <fullName evidence="14">Chaperone protein dnaJ</fullName>
    </submittedName>
</protein>
<dbReference type="InterPro" id="IPR012724">
    <property type="entry name" value="DnaJ"/>
</dbReference>
<dbReference type="CDD" id="cd06257">
    <property type="entry name" value="DnaJ"/>
    <property type="match status" value="1"/>
</dbReference>
<dbReference type="SMART" id="SM00271">
    <property type="entry name" value="DnaJ"/>
    <property type="match status" value="1"/>
</dbReference>
<feature type="zinc finger region" description="CR-type" evidence="9">
    <location>
        <begin position="150"/>
        <end position="234"/>
    </location>
</feature>
<dbReference type="FunFam" id="2.10.230.10:FF:000001">
    <property type="entry name" value="DnaJ subfamily A member 2"/>
    <property type="match status" value="1"/>
</dbReference>
<dbReference type="GO" id="GO:0051082">
    <property type="term" value="F:unfolded protein binding"/>
    <property type="evidence" value="ECO:0007669"/>
    <property type="project" value="InterPro"/>
</dbReference>
<dbReference type="PROSITE" id="PS51188">
    <property type="entry name" value="ZF_CR"/>
    <property type="match status" value="1"/>
</dbReference>
<feature type="compositionally biased region" description="Gly residues" evidence="10">
    <location>
        <begin position="1"/>
        <end position="15"/>
    </location>
</feature>
<evidence type="ECO:0000256" key="9">
    <source>
        <dbReference type="PROSITE-ProRule" id="PRU00546"/>
    </source>
</evidence>
<reference evidence="13" key="1">
    <citation type="journal article" date="2013" name="Genetics">
        <title>The draft genome and transcriptome of Panagrellus redivivus are shaped by the harsh demands of a free-living lifestyle.</title>
        <authorList>
            <person name="Srinivasan J."/>
            <person name="Dillman A.R."/>
            <person name="Macchietto M.G."/>
            <person name="Heikkinen L."/>
            <person name="Lakso M."/>
            <person name="Fracchia K.M."/>
            <person name="Antoshechkin I."/>
            <person name="Mortazavi A."/>
            <person name="Wong G."/>
            <person name="Sternberg P.W."/>
        </authorList>
    </citation>
    <scope>NUCLEOTIDE SEQUENCE [LARGE SCALE GENOMIC DNA]</scope>
    <source>
        <strain evidence="13">MT8872</strain>
    </source>
</reference>